<reference evidence="4 5" key="1">
    <citation type="journal article" date="2020" name="J. Phycol.">
        <title>Comparative genome analysis reveals Cyanidiococcus gen. nov., a new extremophilic red algal genus sister to Cyanidioschyzon (Cyanidioschyzonaceae, Rhodophyta).</title>
        <authorList>
            <person name="Liu S.-L."/>
            <person name="Chiang Y.-R."/>
            <person name="Yoon H.S."/>
            <person name="Fu H.-Y."/>
        </authorList>
    </citation>
    <scope>NUCLEOTIDE SEQUENCE [LARGE SCALE GENOMIC DNA]</scope>
    <source>
        <strain evidence="4 5">THAL066</strain>
    </source>
</reference>
<dbReference type="GO" id="GO:0010181">
    <property type="term" value="F:FMN binding"/>
    <property type="evidence" value="ECO:0007669"/>
    <property type="project" value="TreeGrafter"/>
</dbReference>
<evidence type="ECO:0000313" key="4">
    <source>
        <dbReference type="EMBL" id="KAF6004253.1"/>
    </source>
</evidence>
<dbReference type="Gene3D" id="3.40.50.1950">
    <property type="entry name" value="Flavin prenyltransferase-like"/>
    <property type="match status" value="1"/>
</dbReference>
<keyword evidence="5" id="KW-1185">Reference proteome</keyword>
<accession>A0A7J7IMD2</accession>
<proteinExistence type="inferred from homology"/>
<dbReference type="Pfam" id="PF02441">
    <property type="entry name" value="Flavoprotein"/>
    <property type="match status" value="1"/>
</dbReference>
<dbReference type="OrthoDB" id="1532798at2759"/>
<feature type="domain" description="Flavoprotein" evidence="3">
    <location>
        <begin position="29"/>
        <end position="219"/>
    </location>
</feature>
<dbReference type="Proteomes" id="UP000530660">
    <property type="component" value="Unassembled WGS sequence"/>
</dbReference>
<dbReference type="EMBL" id="VWRR01000004">
    <property type="protein sequence ID" value="KAF6004253.1"/>
    <property type="molecule type" value="Genomic_DNA"/>
</dbReference>
<evidence type="ECO:0000313" key="5">
    <source>
        <dbReference type="Proteomes" id="UP000530660"/>
    </source>
</evidence>
<dbReference type="PANTHER" id="PTHR14359">
    <property type="entry name" value="HOMO-OLIGOMERIC FLAVIN CONTAINING CYS DECARBOXYLASE FAMILY"/>
    <property type="match status" value="1"/>
</dbReference>
<dbReference type="InterPro" id="IPR036551">
    <property type="entry name" value="Flavin_trans-like"/>
</dbReference>
<protein>
    <recommendedName>
        <fullName evidence="3">Flavoprotein domain-containing protein</fullName>
    </recommendedName>
</protein>
<dbReference type="GO" id="GO:0004633">
    <property type="term" value="F:phosphopantothenoylcysteine decarboxylase activity"/>
    <property type="evidence" value="ECO:0007669"/>
    <property type="project" value="TreeGrafter"/>
</dbReference>
<dbReference type="GO" id="GO:0071513">
    <property type="term" value="C:phosphopantothenoylcysteine decarboxylase complex"/>
    <property type="evidence" value="ECO:0007669"/>
    <property type="project" value="TreeGrafter"/>
</dbReference>
<comment type="similarity">
    <text evidence="2">Belongs to the HFCD (homooligomeric flavin containing Cys decarboxylase) superfamily.</text>
</comment>
<dbReference type="GO" id="GO:0015937">
    <property type="term" value="P:coenzyme A biosynthetic process"/>
    <property type="evidence" value="ECO:0007669"/>
    <property type="project" value="UniProtKB-KW"/>
</dbReference>
<evidence type="ECO:0000256" key="1">
    <source>
        <dbReference type="ARBA" id="ARBA00022993"/>
    </source>
</evidence>
<dbReference type="SUPFAM" id="SSF52507">
    <property type="entry name" value="Homo-oligomeric flavin-containing Cys decarboxylases, HFCD"/>
    <property type="match status" value="1"/>
</dbReference>
<name>A0A7J7IMD2_9RHOD</name>
<evidence type="ECO:0000256" key="2">
    <source>
        <dbReference type="ARBA" id="ARBA00038350"/>
    </source>
</evidence>
<dbReference type="PANTHER" id="PTHR14359:SF6">
    <property type="entry name" value="PHOSPHOPANTOTHENOYLCYSTEINE DECARBOXYLASE"/>
    <property type="match status" value="1"/>
</dbReference>
<evidence type="ECO:0000259" key="3">
    <source>
        <dbReference type="Pfam" id="PF02441"/>
    </source>
</evidence>
<comment type="caution">
    <text evidence="4">The sequence shown here is derived from an EMBL/GenBank/DDBJ whole genome shotgun (WGS) entry which is preliminary data.</text>
</comment>
<dbReference type="InterPro" id="IPR003382">
    <property type="entry name" value="Flavoprotein"/>
</dbReference>
<dbReference type="AlphaFoldDB" id="A0A7J7IMD2"/>
<keyword evidence="1" id="KW-0173">Coenzyme A biosynthesis</keyword>
<gene>
    <name evidence="4" type="ORF">F1559_004358</name>
</gene>
<organism evidence="4 5">
    <name type="scientific">Cyanidiococcus yangmingshanensis</name>
    <dbReference type="NCBI Taxonomy" id="2690220"/>
    <lineage>
        <taxon>Eukaryota</taxon>
        <taxon>Rhodophyta</taxon>
        <taxon>Bangiophyceae</taxon>
        <taxon>Cyanidiales</taxon>
        <taxon>Cyanidiaceae</taxon>
        <taxon>Cyanidiococcus</taxon>
    </lineage>
</organism>
<sequence>MTSPALVGDTNSARVLTEDVTRSALNGQTVAVGVTGSVAAIRVPELVAGLQARGAETLLVATGNGLRFLGQVVLPTTWSMQRAPTEELVGFFGARGVRLYTDDDEWQSWRRLGDPVLHIEIRRQANVLLIAPASANSLAKLAHGLCDNLLLSVARAWDLGEKPLLVAPAMNTAMWTHPVTAEHLQMLANRGVQVVEPVVKPLACGETGMGAMASVDALIRAVEAQIGARSPVKTDHEPTH</sequence>